<sequence>MTQQRLWPVYLMLAFATSTWGSAFVAGRFATETFDPVTVSFLRFFFAALILIPMMMILEKDRPKPSKTDWLLLISLGLTGIAIYNIAFFTAAKYAPIVKSSLFIASNPVLIILLSGLFLKETITKRNVTGLVLALTGAVIIITNGQILATLRNGLEPIDLVLLFAVICWALYSVLGKVALKKFSALTSTTYAVTIGTLMLMPFAVYETSWSQVEAADWVVWSSIFHMSIIVTVISFLMYYQGIKIIGAAKASLFINLMPVSAVILAVIFLDEPLLLAHIIGAMFVFTGVTVGTRTKPLWIHQQKRKARKTAS</sequence>
<dbReference type="PANTHER" id="PTHR32322:SF18">
    <property type="entry name" value="S-ADENOSYLMETHIONINE_S-ADENOSYLHOMOCYSTEINE TRANSPORTER"/>
    <property type="match status" value="1"/>
</dbReference>
<comment type="subcellular location">
    <subcellularLocation>
        <location evidence="1">Cell membrane</location>
        <topology evidence="1">Multi-pass membrane protein</topology>
    </subcellularLocation>
</comment>
<protein>
    <submittedName>
        <fullName evidence="9">EamA/RhaT family transporter</fullName>
    </submittedName>
</protein>
<organism evidence="9 10">
    <name type="scientific">Alteribacter keqinensis</name>
    <dbReference type="NCBI Taxonomy" id="2483800"/>
    <lineage>
        <taxon>Bacteria</taxon>
        <taxon>Bacillati</taxon>
        <taxon>Bacillota</taxon>
        <taxon>Bacilli</taxon>
        <taxon>Bacillales</taxon>
        <taxon>Bacillaceae</taxon>
        <taxon>Alteribacter</taxon>
    </lineage>
</organism>
<dbReference type="PANTHER" id="PTHR32322">
    <property type="entry name" value="INNER MEMBRANE TRANSPORTER"/>
    <property type="match status" value="1"/>
</dbReference>
<evidence type="ECO:0000256" key="6">
    <source>
        <dbReference type="ARBA" id="ARBA00023136"/>
    </source>
</evidence>
<evidence type="ECO:0000259" key="8">
    <source>
        <dbReference type="Pfam" id="PF00892"/>
    </source>
</evidence>
<feature type="transmembrane region" description="Helical" evidence="7">
    <location>
        <begin position="183"/>
        <end position="206"/>
    </location>
</feature>
<comment type="caution">
    <text evidence="9">The sequence shown here is derived from an EMBL/GenBank/DDBJ whole genome shotgun (WGS) entry which is preliminary data.</text>
</comment>
<keyword evidence="6 7" id="KW-0472">Membrane</keyword>
<dbReference type="SUPFAM" id="SSF103481">
    <property type="entry name" value="Multidrug resistance efflux transporter EmrE"/>
    <property type="match status" value="2"/>
</dbReference>
<feature type="transmembrane region" description="Helical" evidence="7">
    <location>
        <begin position="276"/>
        <end position="295"/>
    </location>
</feature>
<evidence type="ECO:0000256" key="5">
    <source>
        <dbReference type="ARBA" id="ARBA00022989"/>
    </source>
</evidence>
<dbReference type="InterPro" id="IPR037185">
    <property type="entry name" value="EmrE-like"/>
</dbReference>
<evidence type="ECO:0000256" key="7">
    <source>
        <dbReference type="SAM" id="Phobius"/>
    </source>
</evidence>
<evidence type="ECO:0000256" key="2">
    <source>
        <dbReference type="ARBA" id="ARBA00007362"/>
    </source>
</evidence>
<dbReference type="InterPro" id="IPR050638">
    <property type="entry name" value="AA-Vitamin_Transporters"/>
</dbReference>
<keyword evidence="4 7" id="KW-0812">Transmembrane</keyword>
<accession>A0A3M7TYB8</accession>
<feature type="transmembrane region" description="Helical" evidence="7">
    <location>
        <begin position="131"/>
        <end position="151"/>
    </location>
</feature>
<evidence type="ECO:0000313" key="9">
    <source>
        <dbReference type="EMBL" id="RNA70610.1"/>
    </source>
</evidence>
<reference evidence="9 10" key="1">
    <citation type="submission" date="2018-10" db="EMBL/GenBank/DDBJ databases">
        <title>Bacillus Keqinensis sp. nov., a moderately halophilic bacterium isolated from a saline-alkaline lake.</title>
        <authorList>
            <person name="Wang H."/>
        </authorList>
    </citation>
    <scope>NUCLEOTIDE SEQUENCE [LARGE SCALE GENOMIC DNA]</scope>
    <source>
        <strain evidence="9 10">KQ-3</strain>
    </source>
</reference>
<keyword evidence="5 7" id="KW-1133">Transmembrane helix</keyword>
<name>A0A3M7TYB8_9BACI</name>
<feature type="domain" description="EamA" evidence="8">
    <location>
        <begin position="9"/>
        <end position="142"/>
    </location>
</feature>
<feature type="transmembrane region" description="Helical" evidence="7">
    <location>
        <begin position="251"/>
        <end position="270"/>
    </location>
</feature>
<feature type="transmembrane region" description="Helical" evidence="7">
    <location>
        <begin position="41"/>
        <end position="58"/>
    </location>
</feature>
<feature type="transmembrane region" description="Helical" evidence="7">
    <location>
        <begin position="97"/>
        <end position="119"/>
    </location>
</feature>
<feature type="transmembrane region" description="Helical" evidence="7">
    <location>
        <begin position="7"/>
        <end position="29"/>
    </location>
</feature>
<dbReference type="OrthoDB" id="9805239at2"/>
<evidence type="ECO:0000256" key="3">
    <source>
        <dbReference type="ARBA" id="ARBA00022475"/>
    </source>
</evidence>
<dbReference type="AlphaFoldDB" id="A0A3M7TYB8"/>
<dbReference type="InterPro" id="IPR000620">
    <property type="entry name" value="EamA_dom"/>
</dbReference>
<proteinExistence type="inferred from homology"/>
<keyword evidence="3" id="KW-1003">Cell membrane</keyword>
<keyword evidence="10" id="KW-1185">Reference proteome</keyword>
<feature type="transmembrane region" description="Helical" evidence="7">
    <location>
        <begin position="218"/>
        <end position="239"/>
    </location>
</feature>
<dbReference type="EMBL" id="RHIB01000001">
    <property type="protein sequence ID" value="RNA70610.1"/>
    <property type="molecule type" value="Genomic_DNA"/>
</dbReference>
<gene>
    <name evidence="9" type="ORF">EBO34_05830</name>
</gene>
<comment type="similarity">
    <text evidence="2">Belongs to the EamA transporter family.</text>
</comment>
<feature type="transmembrane region" description="Helical" evidence="7">
    <location>
        <begin position="157"/>
        <end position="176"/>
    </location>
</feature>
<feature type="transmembrane region" description="Helical" evidence="7">
    <location>
        <begin position="70"/>
        <end position="91"/>
    </location>
</feature>
<feature type="domain" description="EamA" evidence="8">
    <location>
        <begin position="159"/>
        <end position="290"/>
    </location>
</feature>
<dbReference type="Proteomes" id="UP000278746">
    <property type="component" value="Unassembled WGS sequence"/>
</dbReference>
<evidence type="ECO:0000313" key="10">
    <source>
        <dbReference type="Proteomes" id="UP000278746"/>
    </source>
</evidence>
<dbReference type="GO" id="GO:0005886">
    <property type="term" value="C:plasma membrane"/>
    <property type="evidence" value="ECO:0007669"/>
    <property type="project" value="UniProtKB-SubCell"/>
</dbReference>
<dbReference type="Pfam" id="PF00892">
    <property type="entry name" value="EamA"/>
    <property type="match status" value="2"/>
</dbReference>
<evidence type="ECO:0000256" key="4">
    <source>
        <dbReference type="ARBA" id="ARBA00022692"/>
    </source>
</evidence>
<evidence type="ECO:0000256" key="1">
    <source>
        <dbReference type="ARBA" id="ARBA00004651"/>
    </source>
</evidence>